<keyword evidence="2" id="KW-0175">Coiled coil</keyword>
<dbReference type="Proteomes" id="UP000037510">
    <property type="component" value="Unassembled WGS sequence"/>
</dbReference>
<feature type="non-terminal residue" evidence="4">
    <location>
        <position position="258"/>
    </location>
</feature>
<dbReference type="AlphaFoldDB" id="A0A0L7LKI7"/>
<feature type="coiled-coil region" evidence="2">
    <location>
        <begin position="148"/>
        <end position="189"/>
    </location>
</feature>
<dbReference type="InterPro" id="IPR008530">
    <property type="entry name" value="CCDC22"/>
</dbReference>
<dbReference type="Pfam" id="PF05667">
    <property type="entry name" value="CCDC22_CC"/>
    <property type="match status" value="1"/>
</dbReference>
<comment type="caution">
    <text evidence="4">The sequence shown here is derived from an EMBL/GenBank/DDBJ whole genome shotgun (WGS) entry which is preliminary data.</text>
</comment>
<gene>
    <name evidence="4" type="ORF">OBRU01_06552</name>
</gene>
<evidence type="ECO:0000259" key="3">
    <source>
        <dbReference type="Pfam" id="PF05667"/>
    </source>
</evidence>
<keyword evidence="5" id="KW-1185">Reference proteome</keyword>
<feature type="non-terminal residue" evidence="4">
    <location>
        <position position="1"/>
    </location>
</feature>
<dbReference type="EMBL" id="JTDY01000769">
    <property type="protein sequence ID" value="KOB75945.1"/>
    <property type="molecule type" value="Genomic_DNA"/>
</dbReference>
<feature type="domain" description="CCDC22 coiled-coil" evidence="3">
    <location>
        <begin position="186"/>
        <end position="238"/>
    </location>
</feature>
<accession>A0A0L7LKI7</accession>
<dbReference type="GO" id="GO:2000060">
    <property type="term" value="P:positive regulation of ubiquitin-dependent protein catabolic process"/>
    <property type="evidence" value="ECO:0007669"/>
    <property type="project" value="TreeGrafter"/>
</dbReference>
<dbReference type="PANTHER" id="PTHR15668">
    <property type="entry name" value="JM1 PROTEIN"/>
    <property type="match status" value="1"/>
</dbReference>
<reference evidence="4 5" key="1">
    <citation type="journal article" date="2015" name="Genome Biol. Evol.">
        <title>The genome of winter moth (Operophtera brumata) provides a genomic perspective on sexual dimorphism and phenology.</title>
        <authorList>
            <person name="Derks M.F."/>
            <person name="Smit S."/>
            <person name="Salis L."/>
            <person name="Schijlen E."/>
            <person name="Bossers A."/>
            <person name="Mateman C."/>
            <person name="Pijl A.S."/>
            <person name="de Ridder D."/>
            <person name="Groenen M.A."/>
            <person name="Visser M.E."/>
            <person name="Megens H.J."/>
        </authorList>
    </citation>
    <scope>NUCLEOTIDE SEQUENCE [LARGE SCALE GENOMIC DNA]</scope>
    <source>
        <strain evidence="4">WM2013NL</strain>
        <tissue evidence="4">Head and thorax</tissue>
    </source>
</reference>
<dbReference type="STRING" id="104452.A0A0L7LKI7"/>
<protein>
    <recommendedName>
        <fullName evidence="1">Coiled-coil domain-containing protein 22 homolog</fullName>
    </recommendedName>
</protein>
<evidence type="ECO:0000256" key="1">
    <source>
        <dbReference type="ARBA" id="ARBA00017553"/>
    </source>
</evidence>
<evidence type="ECO:0000313" key="4">
    <source>
        <dbReference type="EMBL" id="KOB75945.1"/>
    </source>
</evidence>
<proteinExistence type="predicted"/>
<organism evidence="4 5">
    <name type="scientific">Operophtera brumata</name>
    <name type="common">Winter moth</name>
    <name type="synonym">Phalaena brumata</name>
    <dbReference type="NCBI Taxonomy" id="104452"/>
    <lineage>
        <taxon>Eukaryota</taxon>
        <taxon>Metazoa</taxon>
        <taxon>Ecdysozoa</taxon>
        <taxon>Arthropoda</taxon>
        <taxon>Hexapoda</taxon>
        <taxon>Insecta</taxon>
        <taxon>Pterygota</taxon>
        <taxon>Neoptera</taxon>
        <taxon>Endopterygota</taxon>
        <taxon>Lepidoptera</taxon>
        <taxon>Glossata</taxon>
        <taxon>Ditrysia</taxon>
        <taxon>Geometroidea</taxon>
        <taxon>Geometridae</taxon>
        <taxon>Larentiinae</taxon>
        <taxon>Operophtera</taxon>
    </lineage>
</organism>
<sequence>INEKAAVKAKDNSLQEVEEQIEIKFEIDKSLKELKEMAIVLRQKLDTLESEKNMMVVEYSQALKLCEKSDADMKNVEQILESIGITDIESEALGDNLLFDKVQKNISLLHRRSEELTSRNLTLKVDIDKLKKSMNSSESERVRCKKTLTNLKVSAKSLKEEYDKKEIKRNQMRENYEKLRRGNKRQDAKKDDKAKKAYKLLALLHSECNTIVSLVNDMGVVSREVVDLEENIKTETAKRTEDTLRKIQQDLDRMQQEC</sequence>
<evidence type="ECO:0000256" key="2">
    <source>
        <dbReference type="SAM" id="Coils"/>
    </source>
</evidence>
<evidence type="ECO:0000313" key="5">
    <source>
        <dbReference type="Proteomes" id="UP000037510"/>
    </source>
</evidence>
<dbReference type="InterPro" id="IPR048348">
    <property type="entry name" value="CCDC22_CC"/>
</dbReference>
<name>A0A0L7LKI7_OPEBR</name>
<dbReference type="GO" id="GO:0097602">
    <property type="term" value="F:cullin family protein binding"/>
    <property type="evidence" value="ECO:0007669"/>
    <property type="project" value="TreeGrafter"/>
</dbReference>
<dbReference type="PANTHER" id="PTHR15668:SF4">
    <property type="entry name" value="COILED-COIL DOMAIN-CONTAINING PROTEIN 22"/>
    <property type="match status" value="1"/>
</dbReference>